<sequence>MDSSTWVNTSLGLNLVANDSLQAMDEGQPPVPTITKKVGEFEGEYDIFESNLRSVKQEAGAGGSVLMAQELNRISLENKKLTEMLTVLCENYNSLEAHVKELMTTKQLASENESMILGNNCLIKKRKSPVDDHQDYCNNVNMIGFTTNTSTGETSSSDEEAYKRPKEMSNVNLKISRVYVRTDVSDTRLIVKDGYQWRKYGQKVTRDNPSPRAYYKCSFAPTCPVKKKVQKSAENPCLLVATYEGEHNHILPAEPQVITIDHGDHQGQGRNLITTALPLRHDHSSISLAPKRSSSPSSSPTTVSMSMSSSSVLDSSTEPGSSFGYKPNQGRQASDDIYEEKATTFQQLLVQQMASSLTKDPNFTTALAAAISAGRFNILDQPHPHPPIPKW</sequence>
<dbReference type="Pfam" id="PF03106">
    <property type="entry name" value="WRKY"/>
    <property type="match status" value="1"/>
</dbReference>
<keyword evidence="9" id="KW-1185">Reference proteome</keyword>
<keyword evidence="5" id="KW-0539">Nucleus</keyword>
<dbReference type="InterPro" id="IPR044810">
    <property type="entry name" value="WRKY_plant"/>
</dbReference>
<dbReference type="GO" id="GO:0005634">
    <property type="term" value="C:nucleus"/>
    <property type="evidence" value="ECO:0007669"/>
    <property type="project" value="UniProtKB-SubCell"/>
</dbReference>
<comment type="caution">
    <text evidence="8">The sequence shown here is derived from an EMBL/GenBank/DDBJ whole genome shotgun (WGS) entry which is preliminary data.</text>
</comment>
<evidence type="ECO:0000256" key="5">
    <source>
        <dbReference type="ARBA" id="ARBA00023242"/>
    </source>
</evidence>
<dbReference type="AlphaFoldDB" id="A0A2P6PY89"/>
<dbReference type="EMBL" id="PDCK01000044">
    <property type="protein sequence ID" value="PRQ26893.1"/>
    <property type="molecule type" value="Genomic_DNA"/>
</dbReference>
<dbReference type="Gramene" id="PRQ26893">
    <property type="protein sequence ID" value="PRQ26893"/>
    <property type="gene ID" value="RchiOBHm_Chr6g0299501"/>
</dbReference>
<accession>A0A2P6PY89</accession>
<name>A0A2P6PY89_ROSCH</name>
<dbReference type="InterPro" id="IPR036576">
    <property type="entry name" value="WRKY_dom_sf"/>
</dbReference>
<proteinExistence type="predicted"/>
<evidence type="ECO:0000313" key="9">
    <source>
        <dbReference type="Proteomes" id="UP000238479"/>
    </source>
</evidence>
<evidence type="ECO:0000259" key="7">
    <source>
        <dbReference type="PROSITE" id="PS50811"/>
    </source>
</evidence>
<dbReference type="SMART" id="SM00774">
    <property type="entry name" value="WRKY"/>
    <property type="match status" value="1"/>
</dbReference>
<organism evidence="8 9">
    <name type="scientific">Rosa chinensis</name>
    <name type="common">China rose</name>
    <dbReference type="NCBI Taxonomy" id="74649"/>
    <lineage>
        <taxon>Eukaryota</taxon>
        <taxon>Viridiplantae</taxon>
        <taxon>Streptophyta</taxon>
        <taxon>Embryophyta</taxon>
        <taxon>Tracheophyta</taxon>
        <taxon>Spermatophyta</taxon>
        <taxon>Magnoliopsida</taxon>
        <taxon>eudicotyledons</taxon>
        <taxon>Gunneridae</taxon>
        <taxon>Pentapetalae</taxon>
        <taxon>rosids</taxon>
        <taxon>fabids</taxon>
        <taxon>Rosales</taxon>
        <taxon>Rosaceae</taxon>
        <taxon>Rosoideae</taxon>
        <taxon>Rosoideae incertae sedis</taxon>
        <taxon>Rosa</taxon>
    </lineage>
</organism>
<dbReference type="GO" id="GO:0042742">
    <property type="term" value="P:defense response to bacterium"/>
    <property type="evidence" value="ECO:0007669"/>
    <property type="project" value="UniProtKB-ARBA"/>
</dbReference>
<dbReference type="Gene3D" id="2.20.25.80">
    <property type="entry name" value="WRKY domain"/>
    <property type="match status" value="1"/>
</dbReference>
<dbReference type="GO" id="GO:0031347">
    <property type="term" value="P:regulation of defense response"/>
    <property type="evidence" value="ECO:0007669"/>
    <property type="project" value="UniProtKB-ARBA"/>
</dbReference>
<protein>
    <submittedName>
        <fullName evidence="8">Putative transcription factor WRKY family</fullName>
    </submittedName>
</protein>
<feature type="region of interest" description="Disordered" evidence="6">
    <location>
        <begin position="285"/>
        <end position="333"/>
    </location>
</feature>
<dbReference type="GO" id="GO:0043565">
    <property type="term" value="F:sequence-specific DNA binding"/>
    <property type="evidence" value="ECO:0007669"/>
    <property type="project" value="InterPro"/>
</dbReference>
<evidence type="ECO:0000256" key="2">
    <source>
        <dbReference type="ARBA" id="ARBA00023015"/>
    </source>
</evidence>
<keyword evidence="3" id="KW-0238">DNA-binding</keyword>
<dbReference type="SUPFAM" id="SSF118290">
    <property type="entry name" value="WRKY DNA-binding domain"/>
    <property type="match status" value="1"/>
</dbReference>
<evidence type="ECO:0000256" key="3">
    <source>
        <dbReference type="ARBA" id="ARBA00023125"/>
    </source>
</evidence>
<feature type="domain" description="WRKY" evidence="7">
    <location>
        <begin position="186"/>
        <end position="252"/>
    </location>
</feature>
<evidence type="ECO:0000256" key="1">
    <source>
        <dbReference type="ARBA" id="ARBA00004123"/>
    </source>
</evidence>
<dbReference type="OMA" id="QVNDMMS"/>
<evidence type="ECO:0000256" key="4">
    <source>
        <dbReference type="ARBA" id="ARBA00023163"/>
    </source>
</evidence>
<dbReference type="GO" id="GO:0050832">
    <property type="term" value="P:defense response to fungus"/>
    <property type="evidence" value="ECO:0007669"/>
    <property type="project" value="UniProtKB-ARBA"/>
</dbReference>
<evidence type="ECO:0000256" key="6">
    <source>
        <dbReference type="SAM" id="MobiDB-lite"/>
    </source>
</evidence>
<dbReference type="GO" id="GO:0009751">
    <property type="term" value="P:response to salicylic acid"/>
    <property type="evidence" value="ECO:0007669"/>
    <property type="project" value="UniProtKB-ARBA"/>
</dbReference>
<dbReference type="FunFam" id="2.20.25.80:FF:000008">
    <property type="entry name" value="WRKY transcription factor 40"/>
    <property type="match status" value="1"/>
</dbReference>
<dbReference type="GO" id="GO:0003700">
    <property type="term" value="F:DNA-binding transcription factor activity"/>
    <property type="evidence" value="ECO:0007669"/>
    <property type="project" value="InterPro"/>
</dbReference>
<dbReference type="GO" id="GO:0002237">
    <property type="term" value="P:response to molecule of bacterial origin"/>
    <property type="evidence" value="ECO:0007669"/>
    <property type="project" value="UniProtKB-ARBA"/>
</dbReference>
<feature type="compositionally biased region" description="Low complexity" evidence="6">
    <location>
        <begin position="285"/>
        <end position="316"/>
    </location>
</feature>
<dbReference type="STRING" id="74649.A0A2P6PY89"/>
<dbReference type="PANTHER" id="PTHR31429:SF105">
    <property type="entry name" value="WRKY DOMAIN-CONTAINING PROTEIN"/>
    <property type="match status" value="1"/>
</dbReference>
<reference evidence="8 9" key="1">
    <citation type="journal article" date="2018" name="Nat. Genet.">
        <title>The Rosa genome provides new insights in the design of modern roses.</title>
        <authorList>
            <person name="Bendahmane M."/>
        </authorList>
    </citation>
    <scope>NUCLEOTIDE SEQUENCE [LARGE SCALE GENOMIC DNA]</scope>
    <source>
        <strain evidence="9">cv. Old Blush</strain>
    </source>
</reference>
<comment type="subcellular location">
    <subcellularLocation>
        <location evidence="1">Nucleus</location>
    </subcellularLocation>
</comment>
<keyword evidence="4" id="KW-0804">Transcription</keyword>
<keyword evidence="2" id="KW-0805">Transcription regulation</keyword>
<dbReference type="Proteomes" id="UP000238479">
    <property type="component" value="Chromosome 6"/>
</dbReference>
<dbReference type="PROSITE" id="PS50811">
    <property type="entry name" value="WRKY"/>
    <property type="match status" value="1"/>
</dbReference>
<dbReference type="PANTHER" id="PTHR31429">
    <property type="entry name" value="WRKY TRANSCRIPTION FACTOR 36-RELATED"/>
    <property type="match status" value="1"/>
</dbReference>
<evidence type="ECO:0000313" key="8">
    <source>
        <dbReference type="EMBL" id="PRQ26893.1"/>
    </source>
</evidence>
<gene>
    <name evidence="8" type="ORF">RchiOBHm_Chr6g0299501</name>
</gene>
<dbReference type="InterPro" id="IPR003657">
    <property type="entry name" value="WRKY_dom"/>
</dbReference>